<dbReference type="Proteomes" id="UP000321062">
    <property type="component" value="Chromosome"/>
</dbReference>
<reference evidence="4 5" key="1">
    <citation type="journal article" date="2015" name="Int. J. Syst. Evol. Microbiol.">
        <title>Youhaiella tibetensis gen. nov., sp. nov., isolated from subsurface sediment.</title>
        <authorList>
            <person name="Wang Y.X."/>
            <person name="Huang F.Q."/>
            <person name="Nogi Y."/>
            <person name="Pang S.J."/>
            <person name="Wang P.K."/>
            <person name="Lv J."/>
        </authorList>
    </citation>
    <scope>NUCLEOTIDE SEQUENCE [LARGE SCALE GENOMIC DNA]</scope>
    <source>
        <strain evidence="5">fig4</strain>
    </source>
</reference>
<dbReference type="Gene3D" id="3.90.79.10">
    <property type="entry name" value="Nucleoside Triphosphate Pyrophosphohydrolase"/>
    <property type="match status" value="1"/>
</dbReference>
<evidence type="ECO:0000313" key="5">
    <source>
        <dbReference type="Proteomes" id="UP000321062"/>
    </source>
</evidence>
<dbReference type="PANTHER" id="PTHR43736">
    <property type="entry name" value="ADP-RIBOSE PYROPHOSPHATASE"/>
    <property type="match status" value="1"/>
</dbReference>
<comment type="similarity">
    <text evidence="3">Belongs to the Nudix hydrolase family.</text>
</comment>
<evidence type="ECO:0000256" key="2">
    <source>
        <dbReference type="ARBA" id="ARBA00022801"/>
    </source>
</evidence>
<dbReference type="KEGG" id="yti:FNA67_05515"/>
<evidence type="ECO:0000256" key="3">
    <source>
        <dbReference type="RuleBase" id="RU003476"/>
    </source>
</evidence>
<evidence type="ECO:0000313" key="4">
    <source>
        <dbReference type="EMBL" id="QEE19664.1"/>
    </source>
</evidence>
<accession>A0A5B9DKD9</accession>
<evidence type="ECO:0000256" key="1">
    <source>
        <dbReference type="ARBA" id="ARBA00001946"/>
    </source>
</evidence>
<dbReference type="InterPro" id="IPR020476">
    <property type="entry name" value="Nudix_hydrolase"/>
</dbReference>
<dbReference type="AlphaFoldDB" id="A0A5B9DKD9"/>
<keyword evidence="2 3" id="KW-0378">Hydrolase</keyword>
<dbReference type="PANTHER" id="PTHR43736:SF1">
    <property type="entry name" value="DIHYDRONEOPTERIN TRIPHOSPHATE DIPHOSPHATASE"/>
    <property type="match status" value="1"/>
</dbReference>
<dbReference type="PRINTS" id="PR00502">
    <property type="entry name" value="NUDIXFAMILY"/>
</dbReference>
<dbReference type="PROSITE" id="PS51462">
    <property type="entry name" value="NUDIX"/>
    <property type="match status" value="1"/>
</dbReference>
<proteinExistence type="inferred from homology"/>
<dbReference type="Pfam" id="PF00293">
    <property type="entry name" value="NUDIX"/>
    <property type="match status" value="1"/>
</dbReference>
<gene>
    <name evidence="4" type="ORF">FNA67_05515</name>
</gene>
<keyword evidence="5" id="KW-1185">Reference proteome</keyword>
<protein>
    <submittedName>
        <fullName evidence="4">NUDIX domain-containing protein</fullName>
    </submittedName>
</protein>
<dbReference type="PROSITE" id="PS00893">
    <property type="entry name" value="NUDIX_BOX"/>
    <property type="match status" value="1"/>
</dbReference>
<dbReference type="SUPFAM" id="SSF55811">
    <property type="entry name" value="Nudix"/>
    <property type="match status" value="1"/>
</dbReference>
<comment type="cofactor">
    <cofactor evidence="1">
        <name>Mg(2+)</name>
        <dbReference type="ChEBI" id="CHEBI:18420"/>
    </cofactor>
</comment>
<dbReference type="OrthoDB" id="9761969at2"/>
<organism evidence="4 5">
    <name type="scientific">Paradevosia tibetensis</name>
    <dbReference type="NCBI Taxonomy" id="1447062"/>
    <lineage>
        <taxon>Bacteria</taxon>
        <taxon>Pseudomonadati</taxon>
        <taxon>Pseudomonadota</taxon>
        <taxon>Alphaproteobacteria</taxon>
        <taxon>Hyphomicrobiales</taxon>
        <taxon>Devosiaceae</taxon>
        <taxon>Paradevosia</taxon>
    </lineage>
</organism>
<dbReference type="InterPro" id="IPR020084">
    <property type="entry name" value="NUDIX_hydrolase_CS"/>
</dbReference>
<name>A0A5B9DKD9_9HYPH</name>
<dbReference type="EMBL" id="CP041690">
    <property type="protein sequence ID" value="QEE19664.1"/>
    <property type="molecule type" value="Genomic_DNA"/>
</dbReference>
<dbReference type="InterPro" id="IPR015797">
    <property type="entry name" value="NUDIX_hydrolase-like_dom_sf"/>
</dbReference>
<sequence>MRIAETFVAKQGEFNGASMAIFRGDEVLLIRRAREPFLDYWTLPGGRREPGETAAQTAIREVAEETGVSVFSASQVDIIDIGQEARPFWLAVFVSDDFEGEIIGSDEISGHCWVRFDATAPLLVTPELPDVLVKARAALAPGAAGH</sequence>
<dbReference type="InterPro" id="IPR000086">
    <property type="entry name" value="NUDIX_hydrolase_dom"/>
</dbReference>
<dbReference type="GO" id="GO:0016787">
    <property type="term" value="F:hydrolase activity"/>
    <property type="evidence" value="ECO:0007669"/>
    <property type="project" value="UniProtKB-KW"/>
</dbReference>